<dbReference type="Pfam" id="PF00488">
    <property type="entry name" value="MutS_V"/>
    <property type="match status" value="1"/>
</dbReference>
<evidence type="ECO:0000256" key="4">
    <source>
        <dbReference type="ARBA" id="ARBA00022840"/>
    </source>
</evidence>
<protein>
    <recommendedName>
        <fullName evidence="7">Endonuclease MutS2</fullName>
        <ecNumber evidence="7">3.1.-.-</ecNumber>
    </recommendedName>
    <alternativeName>
        <fullName evidence="7">Ribosome-associated protein quality control-upstream factor</fullName>
        <shortName evidence="7">RQC-upstream factor</shortName>
        <shortName evidence="7">RqcU</shortName>
        <ecNumber evidence="7">3.6.4.-</ecNumber>
    </alternativeName>
</protein>
<dbReference type="GO" id="GO:0045910">
    <property type="term" value="P:negative regulation of DNA recombination"/>
    <property type="evidence" value="ECO:0007669"/>
    <property type="project" value="InterPro"/>
</dbReference>
<dbReference type="SUPFAM" id="SSF48334">
    <property type="entry name" value="DNA repair protein MutS, domain III"/>
    <property type="match status" value="1"/>
</dbReference>
<keyword evidence="5 7" id="KW-0694">RNA-binding</keyword>
<dbReference type="EC" id="3.1.-.-" evidence="7"/>
<dbReference type="AlphaFoldDB" id="A0A4U8RXD0"/>
<dbReference type="GO" id="GO:0004519">
    <property type="term" value="F:endonuclease activity"/>
    <property type="evidence" value="ECO:0007669"/>
    <property type="project" value="UniProtKB-UniRule"/>
</dbReference>
<keyword evidence="1 7" id="KW-0699">rRNA-binding</keyword>
<feature type="coiled-coil region" evidence="8">
    <location>
        <begin position="487"/>
        <end position="546"/>
    </location>
</feature>
<dbReference type="HAMAP" id="MF_00092">
    <property type="entry name" value="MutS2"/>
    <property type="match status" value="1"/>
</dbReference>
<dbReference type="PANTHER" id="PTHR11361:SF14">
    <property type="entry name" value="DNA MISMATCH REPAIR PROTEIN MUTS, TYPE 2"/>
    <property type="match status" value="1"/>
</dbReference>
<comment type="caution">
    <text evidence="10">The sequence shown here is derived from an EMBL/GenBank/DDBJ whole genome shotgun (WGS) entry which is preliminary data.</text>
</comment>
<sequence>MAIMPTQEYQTLITRLDLSAFLEQFQAYFARTKGFIFNGDRQFYATILQELDDVPLSAPPKLASLDTPLMHLKKSGILGLDSIFACMQLVRYFLYLKIRILESTPYTQKWLDKIVIPNALSDIQEIFDDEGELKEGIYPDIDNLKSHIKQNKMRIDEQMRQILQKSAIAPYLVDHNVHYINEHECLLLKAGYNQVISGMVLERSHNGFFYLLPDSIITLKERQNTLKDSLQESLYKLCATLCATLHKHIPFLTFLNHAFDTFDHIYARLSFAKAYNLSFIYQLSKQKDIILHEFSHPTLANPKPISLEFNAQTLMITGVNAGGKTILLKSLLSACFLTKFLIPLKINAHRSQIPYFKHIVAILSDPQNSKNDISTFAGRMLEFSQILNTPTLLLGIDEIELGTDADEAASLYKVLLEHIMANGAHIVLTTHHKHLAALMAHNPKVQLCAAMYDIQNQKPLFSFLKGSIGKSYAFESAARYGIPHTLIQRAKEVYGEDKERLNELIERSSELEIALLDKRTELDSLIKSYENKILSLKEQEEAQREAFLKLQHHLESTYQNATQTLKSALKAKESKDIHKAFNKAHHILQDKITAEPPKLEYSQTFKVGDRVKYKSARGKIISIKGAMCFIELDNGVKLKEKLVNLKPLGATPPSPPPQTKIMLSHTKSVGVSCDLHGMRGDEAIDKLDEFLSSALIAGYDEVLVYHGIGSGILSKLVYDYLKSHPKVLSFSDAPAQMGGFGAKVIRL</sequence>
<dbReference type="SUPFAM" id="SSF52540">
    <property type="entry name" value="P-loop containing nucleoside triphosphate hydrolases"/>
    <property type="match status" value="1"/>
</dbReference>
<dbReference type="EC" id="3.6.4.-" evidence="7"/>
<dbReference type="GO" id="GO:0140664">
    <property type="term" value="F:ATP-dependent DNA damage sensor activity"/>
    <property type="evidence" value="ECO:0007669"/>
    <property type="project" value="InterPro"/>
</dbReference>
<keyword evidence="8" id="KW-0175">Coiled coil</keyword>
<dbReference type="InterPro" id="IPR005747">
    <property type="entry name" value="MutS2"/>
</dbReference>
<feature type="binding site" evidence="7">
    <location>
        <begin position="318"/>
        <end position="325"/>
    </location>
    <ligand>
        <name>ATP</name>
        <dbReference type="ChEBI" id="CHEBI:30616"/>
    </ligand>
</feature>
<keyword evidence="4 7" id="KW-0067">ATP-binding</keyword>
<dbReference type="InterPro" id="IPR036187">
    <property type="entry name" value="DNA_mismatch_repair_MutS_sf"/>
</dbReference>
<organism evidence="10 11">
    <name type="scientific">Helicobacter typhlonius</name>
    <dbReference type="NCBI Taxonomy" id="76936"/>
    <lineage>
        <taxon>Bacteria</taxon>
        <taxon>Pseudomonadati</taxon>
        <taxon>Campylobacterota</taxon>
        <taxon>Epsilonproteobacteria</taxon>
        <taxon>Campylobacterales</taxon>
        <taxon>Helicobacteraceae</taxon>
        <taxon>Helicobacter</taxon>
    </lineage>
</organism>
<dbReference type="PANTHER" id="PTHR11361">
    <property type="entry name" value="DNA MISMATCH REPAIR PROTEIN MUTS FAMILY MEMBER"/>
    <property type="match status" value="1"/>
</dbReference>
<dbReference type="NCBIfam" id="TIGR01069">
    <property type="entry name" value="mutS2"/>
    <property type="match status" value="1"/>
</dbReference>
<dbReference type="GO" id="GO:0006298">
    <property type="term" value="P:mismatch repair"/>
    <property type="evidence" value="ECO:0007669"/>
    <property type="project" value="InterPro"/>
</dbReference>
<keyword evidence="7" id="KW-0540">Nuclease</keyword>
<evidence type="ECO:0000256" key="7">
    <source>
        <dbReference type="HAMAP-Rule" id="MF_00092"/>
    </source>
</evidence>
<dbReference type="GO" id="GO:0016887">
    <property type="term" value="F:ATP hydrolysis activity"/>
    <property type="evidence" value="ECO:0007669"/>
    <property type="project" value="InterPro"/>
</dbReference>
<evidence type="ECO:0000256" key="6">
    <source>
        <dbReference type="ARBA" id="ARBA00023125"/>
    </source>
</evidence>
<dbReference type="SMART" id="SM00463">
    <property type="entry name" value="SMR"/>
    <property type="match status" value="1"/>
</dbReference>
<proteinExistence type="inferred from homology"/>
<dbReference type="PROSITE" id="PS50828">
    <property type="entry name" value="SMR"/>
    <property type="match status" value="1"/>
</dbReference>
<dbReference type="Gene3D" id="3.30.1370.110">
    <property type="match status" value="1"/>
</dbReference>
<dbReference type="InterPro" id="IPR000432">
    <property type="entry name" value="DNA_mismatch_repair_MutS_C"/>
</dbReference>
<dbReference type="GO" id="GO:0030983">
    <property type="term" value="F:mismatched DNA binding"/>
    <property type="evidence" value="ECO:0007669"/>
    <property type="project" value="InterPro"/>
</dbReference>
<dbReference type="InterPro" id="IPR027417">
    <property type="entry name" value="P-loop_NTPase"/>
</dbReference>
<dbReference type="GO" id="GO:0043023">
    <property type="term" value="F:ribosomal large subunit binding"/>
    <property type="evidence" value="ECO:0007669"/>
    <property type="project" value="UniProtKB-UniRule"/>
</dbReference>
<dbReference type="InterPro" id="IPR007696">
    <property type="entry name" value="DNA_mismatch_repair_MutS_core"/>
</dbReference>
<feature type="domain" description="Smr" evidence="9">
    <location>
        <begin position="673"/>
        <end position="747"/>
    </location>
</feature>
<evidence type="ECO:0000313" key="10">
    <source>
        <dbReference type="EMBL" id="TLD77885.1"/>
    </source>
</evidence>
<comment type="similarity">
    <text evidence="7">Belongs to the DNA mismatch repair MutS family. MutS2 subfamily.</text>
</comment>
<evidence type="ECO:0000313" key="11">
    <source>
        <dbReference type="Proteomes" id="UP000029925"/>
    </source>
</evidence>
<dbReference type="InterPro" id="IPR045076">
    <property type="entry name" value="MutS"/>
</dbReference>
<dbReference type="SMART" id="SM00534">
    <property type="entry name" value="MUTSac"/>
    <property type="match status" value="1"/>
</dbReference>
<evidence type="ECO:0000256" key="1">
    <source>
        <dbReference type="ARBA" id="ARBA00022730"/>
    </source>
</evidence>
<keyword evidence="11" id="KW-1185">Reference proteome</keyword>
<comment type="subunit">
    <text evidence="7">Homodimer. Binds to stalled ribosomes, contacting rRNA.</text>
</comment>
<comment type="function">
    <text evidence="7">Acts as a ribosome collision sensor, splitting the ribosome into its 2 subunits. Detects stalled/collided 70S ribosomes which it binds and splits by an ATP-hydrolysis driven conformational change. Acts upstream of the ribosome quality control system (RQC), a ribosome-associated complex that mediates the extraction of incompletely synthesized nascent chains from stalled ribosomes and their subsequent degradation. Probably generates substrates for RQC.</text>
</comment>
<keyword evidence="2 7" id="KW-0547">Nucleotide-binding</keyword>
<gene>
    <name evidence="7" type="primary">mutS2</name>
    <name evidence="7" type="synonym">rqcU</name>
    <name evidence="10" type="ORF">LS75_008855</name>
</gene>
<dbReference type="SMART" id="SM00533">
    <property type="entry name" value="MUTSd"/>
    <property type="match status" value="1"/>
</dbReference>
<dbReference type="STRING" id="76936.BN2458_PEG1339"/>
<dbReference type="Pfam" id="PF01713">
    <property type="entry name" value="Smr"/>
    <property type="match status" value="1"/>
</dbReference>
<dbReference type="InterPro" id="IPR002625">
    <property type="entry name" value="Smr_dom"/>
</dbReference>
<dbReference type="OrthoDB" id="9808166at2"/>
<dbReference type="Gene3D" id="3.40.50.300">
    <property type="entry name" value="P-loop containing nucleotide triphosphate hydrolases"/>
    <property type="match status" value="1"/>
</dbReference>
<dbReference type="GO" id="GO:0072344">
    <property type="term" value="P:rescue of stalled ribosome"/>
    <property type="evidence" value="ECO:0007669"/>
    <property type="project" value="UniProtKB-UniRule"/>
</dbReference>
<dbReference type="InterPro" id="IPR036063">
    <property type="entry name" value="Smr_dom_sf"/>
</dbReference>
<dbReference type="Proteomes" id="UP000029925">
    <property type="component" value="Unassembled WGS sequence"/>
</dbReference>
<evidence type="ECO:0000256" key="3">
    <source>
        <dbReference type="ARBA" id="ARBA00022801"/>
    </source>
</evidence>
<reference evidence="10 11" key="1">
    <citation type="journal article" date="2014" name="Genome Announc.">
        <title>Draft genome sequences of eight enterohepatic helicobacter species isolated from both laboratory and wild rodents.</title>
        <authorList>
            <person name="Sheh A."/>
            <person name="Shen Z."/>
            <person name="Fox J.G."/>
        </authorList>
    </citation>
    <scope>NUCLEOTIDE SEQUENCE [LARGE SCALE GENOMIC DNA]</scope>
    <source>
        <strain evidence="10 11">MIT 98-6810</strain>
    </source>
</reference>
<dbReference type="GO" id="GO:0005524">
    <property type="term" value="F:ATP binding"/>
    <property type="evidence" value="ECO:0007669"/>
    <property type="project" value="UniProtKB-UniRule"/>
</dbReference>
<accession>A0A4U8RXD0</accession>
<evidence type="ECO:0000256" key="2">
    <source>
        <dbReference type="ARBA" id="ARBA00022741"/>
    </source>
</evidence>
<evidence type="ECO:0000256" key="5">
    <source>
        <dbReference type="ARBA" id="ARBA00022884"/>
    </source>
</evidence>
<evidence type="ECO:0000256" key="8">
    <source>
        <dbReference type="SAM" id="Coils"/>
    </source>
</evidence>
<dbReference type="SUPFAM" id="SSF160443">
    <property type="entry name" value="SMR domain-like"/>
    <property type="match status" value="1"/>
</dbReference>
<keyword evidence="3 7" id="KW-0378">Hydrolase</keyword>
<evidence type="ECO:0000259" key="9">
    <source>
        <dbReference type="PROSITE" id="PS50828"/>
    </source>
</evidence>
<dbReference type="EMBL" id="JRPF02000014">
    <property type="protein sequence ID" value="TLD77885.1"/>
    <property type="molecule type" value="Genomic_DNA"/>
</dbReference>
<keyword evidence="7 10" id="KW-0255">Endonuclease</keyword>
<dbReference type="GO" id="GO:0019843">
    <property type="term" value="F:rRNA binding"/>
    <property type="evidence" value="ECO:0007669"/>
    <property type="project" value="UniProtKB-UniRule"/>
</dbReference>
<comment type="function">
    <text evidence="7">Endonuclease that is involved in the suppression of homologous recombination and thus may have a key role in the control of bacterial genetic diversity.</text>
</comment>
<name>A0A4U8RXD0_9HELI</name>
<dbReference type="PIRSF" id="PIRSF005814">
    <property type="entry name" value="MutS_YshD"/>
    <property type="match status" value="1"/>
</dbReference>
<keyword evidence="6 7" id="KW-0238">DNA-binding</keyword>